<dbReference type="OMA" id="PRRQVCI"/>
<organism evidence="4 5">
    <name type="scientific">Trametes pubescens</name>
    <name type="common">White-rot fungus</name>
    <dbReference type="NCBI Taxonomy" id="154538"/>
    <lineage>
        <taxon>Eukaryota</taxon>
        <taxon>Fungi</taxon>
        <taxon>Dikarya</taxon>
        <taxon>Basidiomycota</taxon>
        <taxon>Agaricomycotina</taxon>
        <taxon>Agaricomycetes</taxon>
        <taxon>Polyporales</taxon>
        <taxon>Polyporaceae</taxon>
        <taxon>Trametes</taxon>
    </lineage>
</organism>
<dbReference type="PANTHER" id="PTHR43439:SF2">
    <property type="entry name" value="ENZYME, PUTATIVE (JCVI)-RELATED"/>
    <property type="match status" value="1"/>
</dbReference>
<dbReference type="SUPFAM" id="SSF51735">
    <property type="entry name" value="NAD(P)-binding Rossmann-fold domains"/>
    <property type="match status" value="1"/>
</dbReference>
<evidence type="ECO:0000256" key="2">
    <source>
        <dbReference type="ARBA" id="ARBA00022553"/>
    </source>
</evidence>
<name>A0A1M2VUS4_TRAPU</name>
<feature type="domain" description="Polyketide synthase-like phosphopantetheine-binding" evidence="3">
    <location>
        <begin position="599"/>
        <end position="675"/>
    </location>
</feature>
<evidence type="ECO:0000313" key="4">
    <source>
        <dbReference type="EMBL" id="OJT11353.1"/>
    </source>
</evidence>
<proteinExistence type="predicted"/>
<dbReference type="InterPro" id="IPR051414">
    <property type="entry name" value="Adenylate-forming_Reductase"/>
</dbReference>
<dbReference type="Gene3D" id="3.40.50.12780">
    <property type="entry name" value="N-terminal domain of ligase-like"/>
    <property type="match status" value="1"/>
</dbReference>
<gene>
    <name evidence="4" type="ORF">TRAPUB_12153</name>
</gene>
<dbReference type="InterPro" id="IPR036736">
    <property type="entry name" value="ACP-like_sf"/>
</dbReference>
<dbReference type="InterPro" id="IPR042099">
    <property type="entry name" value="ANL_N_sf"/>
</dbReference>
<comment type="caution">
    <text evidence="4">The sequence shown here is derived from an EMBL/GenBank/DDBJ whole genome shotgun (WGS) entry which is preliminary data.</text>
</comment>
<keyword evidence="5" id="KW-1185">Reference proteome</keyword>
<dbReference type="Pfam" id="PF00501">
    <property type="entry name" value="AMP-binding"/>
    <property type="match status" value="1"/>
</dbReference>
<dbReference type="InterPro" id="IPR013120">
    <property type="entry name" value="FAR_NAD-bd"/>
</dbReference>
<dbReference type="Pfam" id="PF23562">
    <property type="entry name" value="AMP-binding_C_3"/>
    <property type="match status" value="1"/>
</dbReference>
<evidence type="ECO:0000313" key="5">
    <source>
        <dbReference type="Proteomes" id="UP000184267"/>
    </source>
</evidence>
<dbReference type="Gene3D" id="1.10.1200.10">
    <property type="entry name" value="ACP-like"/>
    <property type="match status" value="1"/>
</dbReference>
<accession>A0A1M2VUS4</accession>
<dbReference type="STRING" id="154538.A0A1M2VUS4"/>
<dbReference type="AlphaFoldDB" id="A0A1M2VUS4"/>
<dbReference type="PANTHER" id="PTHR43439">
    <property type="entry name" value="PHENYLACETATE-COENZYME A LIGASE"/>
    <property type="match status" value="1"/>
</dbReference>
<sequence length="1119" mass="122980">MSILQNAPGFYNAKVRTVQGVNSKTFKRIELDSTLTIPELFEFHAKHSSEHPVFVYADENNQEHVLYYPEVYRGIRKAATLSAGYYGRMADYYAQAQQGKDATEPPVIGILATADTISFYTLKVGLMYLGLTPFPISTRNSAIGVAHLVSKTGVRQMFVSADPAMQRLAHETIELLAKDGLALDLLPMPTFEDMYGPGGDDAFVPMGKVSPDQTSIILHSSGSTAFPKPIRFLDKNFRKWGTFVFYGEFDFCGVRVATQPNPMFHVMGSLTMVWSLYVGVVWTVFEPKTPPIMPTPEVVLDSVVATRTEVEYIVPAFIETWAKDPANMERIKTLRAVIYAAAPMNKQIGDRITAEGIALIPFYGSTEIGAAVQLIPNPDTMDKSEWDYFQISPHIDIRLLPQDGQPDIFEPVAFDSPTFTPNVFNSVIDGRPAFSTNDLLQRHPTKHHLFRVYGRKDDQLMLSTGEKTNPAPLEAILVQDPHVHACLMFGRGRFQNGVLIQPKEQFDPSDEAKLEEFRNKIWPTVEALNAYAPSHSRLFKETIMVTSPDKPLEYTAKGTPRRQVCIAAYAAEIDALYKRVEESSQVLAPPRDWSPTSTREYIKAVVRKVMKNDEIQDEDDLFQNGCDSLQATWIRNTLLHALRGVSTVNTHDIPSNFVYAHPSIRALSTFLSRLISGEAAHAGADAERAAAIARMRALLDKYSAGLERHFPEKLANGHANGHANGARAGVETVIVTGTTGRLGAHLLAQLLARDDVAKVYALNRESSGSVQALEARQKAAFEQWGLDSSLLTSGKVNLHVVDLPKTNFGLSGEVYEKMRSSATQIIHNAWRVDFQVSLQSFEPLLAGARNLLDLALHSPLPGGPRVLFVSSISSLRNYSGSKPAEETHETSPDLAAGSGYSESKWVTEHLFSLATEKTGLQTTSVRVGQVSGDQRLGGWNTTEWVAALVRASQRLGCIPVKEEVRSSLSYIPTTLTHGRNVQEVTWVAVDVVAAALQDMVDSGEPSLHLVSPKPVQWNTIFVPIAERLGLPTVPYAEWTAKLEHSATVAAQAGPGVGQHDAAHNLLGFFKSEGMGGAAVPLSTEKAVRSSKSLANARPIGPEDAVKYVEYWAKVGHIKA</sequence>
<keyword evidence="1" id="KW-0596">Phosphopantetheine</keyword>
<dbReference type="Pfam" id="PF07993">
    <property type="entry name" value="NAD_binding_4"/>
    <property type="match status" value="1"/>
</dbReference>
<dbReference type="SMART" id="SM00823">
    <property type="entry name" value="PKS_PP"/>
    <property type="match status" value="1"/>
</dbReference>
<keyword evidence="2" id="KW-0597">Phosphoprotein</keyword>
<protein>
    <submittedName>
        <fullName evidence="4">L-2-aminoadipate reductase large subunit</fullName>
    </submittedName>
</protein>
<evidence type="ECO:0000259" key="3">
    <source>
        <dbReference type="SMART" id="SM00823"/>
    </source>
</evidence>
<dbReference type="InterPro" id="IPR000873">
    <property type="entry name" value="AMP-dep_synth/lig_dom"/>
</dbReference>
<dbReference type="GO" id="GO:0031177">
    <property type="term" value="F:phosphopantetheine binding"/>
    <property type="evidence" value="ECO:0007669"/>
    <property type="project" value="InterPro"/>
</dbReference>
<dbReference type="InterPro" id="IPR036291">
    <property type="entry name" value="NAD(P)-bd_dom_sf"/>
</dbReference>
<dbReference type="SUPFAM" id="SSF56801">
    <property type="entry name" value="Acetyl-CoA synthetase-like"/>
    <property type="match status" value="1"/>
</dbReference>
<dbReference type="SUPFAM" id="SSF47336">
    <property type="entry name" value="ACP-like"/>
    <property type="match status" value="1"/>
</dbReference>
<dbReference type="EMBL" id="MNAD01000659">
    <property type="protein sequence ID" value="OJT11353.1"/>
    <property type="molecule type" value="Genomic_DNA"/>
</dbReference>
<dbReference type="Proteomes" id="UP000184267">
    <property type="component" value="Unassembled WGS sequence"/>
</dbReference>
<dbReference type="OrthoDB" id="429813at2759"/>
<evidence type="ECO:0000256" key="1">
    <source>
        <dbReference type="ARBA" id="ARBA00022450"/>
    </source>
</evidence>
<dbReference type="InterPro" id="IPR020806">
    <property type="entry name" value="PKS_PP-bd"/>
</dbReference>
<dbReference type="Gene3D" id="3.40.50.720">
    <property type="entry name" value="NAD(P)-binding Rossmann-like Domain"/>
    <property type="match status" value="1"/>
</dbReference>
<reference evidence="4 5" key="1">
    <citation type="submission" date="2016-10" db="EMBL/GenBank/DDBJ databases">
        <title>Genome sequence of the basidiomycete white-rot fungus Trametes pubescens.</title>
        <authorList>
            <person name="Makela M.R."/>
            <person name="Granchi Z."/>
            <person name="Peng M."/>
            <person name="De Vries R.P."/>
            <person name="Grigoriev I."/>
            <person name="Riley R."/>
            <person name="Hilden K."/>
        </authorList>
    </citation>
    <scope>NUCLEOTIDE SEQUENCE [LARGE SCALE GENOMIC DNA]</scope>
    <source>
        <strain evidence="4 5">FBCC735</strain>
    </source>
</reference>